<dbReference type="Pfam" id="PF01936">
    <property type="entry name" value="NYN"/>
    <property type="match status" value="1"/>
</dbReference>
<dbReference type="EMBL" id="JAFEUC010000002">
    <property type="protein sequence ID" value="MBM7075546.1"/>
    <property type="molecule type" value="Genomic_DNA"/>
</dbReference>
<evidence type="ECO:0000259" key="1">
    <source>
        <dbReference type="Pfam" id="PF01936"/>
    </source>
</evidence>
<protein>
    <submittedName>
        <fullName evidence="2">NYN domain-containing protein</fullName>
    </submittedName>
</protein>
<feature type="domain" description="NYN" evidence="1">
    <location>
        <begin position="11"/>
        <end position="168"/>
    </location>
</feature>
<dbReference type="Proteomes" id="UP001518872">
    <property type="component" value="Unassembled WGS sequence"/>
</dbReference>
<evidence type="ECO:0000313" key="3">
    <source>
        <dbReference type="Proteomes" id="UP001518872"/>
    </source>
</evidence>
<name>A0ABS2IMG7_9ACTN</name>
<evidence type="ECO:0000313" key="2">
    <source>
        <dbReference type="EMBL" id="MBM7075546.1"/>
    </source>
</evidence>
<dbReference type="RefSeq" id="WP_204923669.1">
    <property type="nucleotide sequence ID" value="NZ_JAFEUC010000002.1"/>
</dbReference>
<sequence>MAEAQLDSYRRAALFVDFENVYIGLRNSSPDAAAAFATDPGRWVRWMEQDLGPFRVDDDEVPRMLLRRICYLEPSHSGKFRSYFTRAGFRVVDCPSLTSMGKNSADIHMVLDILDTLTHPTRFDDFVVLSTDADFTPVFMRLREHDRTSAMLVSGPTAAALQSVCDFAIPDIMFIEEALGLSPSHAEVEQVRTPVPQPRATTAALANHHSDSVRNRIEATVRQLVAQSTTPVDLASAAHYVRKALGREATTNWAGAGGFKQFVATIQSDSLVLEPRHPGWLLDPARHELVKPASAPEIAERVSRVVGAPLIGTDAYRALFRSIADEGRANPALPQAQAEEVIREACGRRGHTVTRSAIHFVLIGLKYSGVDWREARHDAAHLASEFAGNVLRLTVNARMELSEAERTAVRAWIQDEHPPER</sequence>
<keyword evidence="3" id="KW-1185">Reference proteome</keyword>
<gene>
    <name evidence="2" type="ORF">JQX11_04140</name>
</gene>
<comment type="caution">
    <text evidence="2">The sequence shown here is derived from an EMBL/GenBank/DDBJ whole genome shotgun (WGS) entry which is preliminary data.</text>
</comment>
<dbReference type="PANTHER" id="PTHR35811">
    <property type="entry name" value="SLR1870 PROTEIN"/>
    <property type="match status" value="1"/>
</dbReference>
<dbReference type="InterPro" id="IPR021139">
    <property type="entry name" value="NYN"/>
</dbReference>
<proteinExistence type="predicted"/>
<organism evidence="2 3">
    <name type="scientific">Micromonospora humida</name>
    <dbReference type="NCBI Taxonomy" id="2809018"/>
    <lineage>
        <taxon>Bacteria</taxon>
        <taxon>Bacillati</taxon>
        <taxon>Actinomycetota</taxon>
        <taxon>Actinomycetes</taxon>
        <taxon>Micromonosporales</taxon>
        <taxon>Micromonosporaceae</taxon>
        <taxon>Micromonospora</taxon>
    </lineage>
</organism>
<dbReference type="PANTHER" id="PTHR35811:SF1">
    <property type="entry name" value="HTH OST-TYPE DOMAIN-CONTAINING PROTEIN"/>
    <property type="match status" value="1"/>
</dbReference>
<accession>A0ABS2IMG7</accession>
<reference evidence="2 3" key="1">
    <citation type="submission" date="2021-02" db="EMBL/GenBank/DDBJ databases">
        <authorList>
            <person name="Ra J.-S."/>
        </authorList>
    </citation>
    <scope>NUCLEOTIDE SEQUENCE [LARGE SCALE GENOMIC DNA]</scope>
    <source>
        <strain evidence="2 3">MMS20-R1-14</strain>
    </source>
</reference>
<dbReference type="Gene3D" id="3.40.50.1010">
    <property type="entry name" value="5'-nuclease"/>
    <property type="match status" value="1"/>
</dbReference>